<dbReference type="AlphaFoldDB" id="A0A1Y1Z6R9"/>
<feature type="compositionally biased region" description="Basic and acidic residues" evidence="1">
    <location>
        <begin position="190"/>
        <end position="201"/>
    </location>
</feature>
<sequence>MSATVAAARPSQALRQRRESQRPSLARASTARQHTMDPSPVKEEPKRYVVTQRDILSKFSGCEPSLRVYLYASYFKINDSQDSIPYHSPIKNLLVHIKTKTIPHDMLEELHLTGVPFYDNCLIVEVHNFRSDSGKVKDASNLVADGTKPTPFSIHNYSNFITPSPHVPHPVDAAGKPLTDGSSKAAGGEAVKEEQDTDKENMPAPGQPASQKQPAKATIVTVVLFPTPQSLHTDIQMLATTPHQDMQMYRRNQAAGRAAGNPPTPLTSVPPTPTLANSRSPKRQRMVLDQTNVHDFESEYLNATCPKLYLEPTKSLQESVALIEAMTHPNNQNSPPTRKSRKRTTAELAADEAEAADLQRYMLAGDEWQASKTAAATGGDEGQATMRSGGTFQTFSRFKTLESIKVRHEEAERRKKEEEARLAQAKRQAQAEAEAQKRRDMEANRQAEQSALLVQRQEQMMRHQQQQQAAQQEQLRAAQAQQMVNNAAGGVTQTPQSATQPQFSSPVVRQQTPMASSPLITAHATHPMGGTPMVTTTSNHAAGSPPRPPSAVSHHPSSAMARSASQQQNQPMSRTGTPQMIQGTPIIGSAMPARNISATPQPRMPQTSPTMPMQGGTPIMMQTSQSGHGGTPDQMQMAQRREMQRRIQAPQLQMQGMAPGSNMTPQQLAIYQATTKIQREGVPQGTDPNQYKSALVQRFFQQIQQNEQNRQMANMSPQNAAQMRGGMPNQGMQNTNPLNFNNMNLQQLRHQYGQRQQQLLNTYGSQENIPQQNMQQMQNLELMIRQRERAAQAAQAAQMAQAGNPQFQMNAGMQGQMNMGGQNPSNPVQMQQYQQILQHQRAQQARQAQLNLLRQQGMSAGGHMQQGMMGNMGMMNAGGGNMGGMGMNMQNVQNMQNMGGMNMGNMGMSQSQMAQMGNLNPQQQQQMMMMQMRQAQQAQAQAQMRAQQGGQRPGGDGGSLEWSGV</sequence>
<evidence type="ECO:0000313" key="4">
    <source>
        <dbReference type="Proteomes" id="UP000193144"/>
    </source>
</evidence>
<feature type="region of interest" description="Disordered" evidence="1">
    <location>
        <begin position="253"/>
        <end position="281"/>
    </location>
</feature>
<dbReference type="InterPro" id="IPR046468">
    <property type="entry name" value="Spt20-like_SEP"/>
</dbReference>
<keyword evidence="4" id="KW-1185">Reference proteome</keyword>
<name>A0A1Y1Z6R9_9PLEO</name>
<feature type="compositionally biased region" description="Low complexity" evidence="1">
    <location>
        <begin position="933"/>
        <end position="950"/>
    </location>
</feature>
<dbReference type="Pfam" id="PF12090">
    <property type="entry name" value="Spt20_SEP"/>
    <property type="match status" value="1"/>
</dbReference>
<evidence type="ECO:0000313" key="3">
    <source>
        <dbReference type="EMBL" id="ORY05916.1"/>
    </source>
</evidence>
<feature type="compositionally biased region" description="Basic and acidic residues" evidence="1">
    <location>
        <begin position="434"/>
        <end position="445"/>
    </location>
</feature>
<comment type="caution">
    <text evidence="3">The sequence shown here is derived from an EMBL/GenBank/DDBJ whole genome shotgun (WGS) entry which is preliminary data.</text>
</comment>
<feature type="region of interest" description="Disordered" evidence="1">
    <location>
        <begin position="489"/>
        <end position="511"/>
    </location>
</feature>
<evidence type="ECO:0000259" key="2">
    <source>
        <dbReference type="Pfam" id="PF12090"/>
    </source>
</evidence>
<feature type="compositionally biased region" description="Low complexity" evidence="1">
    <location>
        <begin position="550"/>
        <end position="570"/>
    </location>
</feature>
<dbReference type="EMBL" id="MCFA01000121">
    <property type="protein sequence ID" value="ORY05916.1"/>
    <property type="molecule type" value="Genomic_DNA"/>
</dbReference>
<gene>
    <name evidence="3" type="ORF">BCR34DRAFT_571694</name>
</gene>
<feature type="region of interest" description="Disordered" evidence="1">
    <location>
        <begin position="163"/>
        <end position="215"/>
    </location>
</feature>
<feature type="compositionally biased region" description="Pro residues" evidence="1">
    <location>
        <begin position="262"/>
        <end position="273"/>
    </location>
</feature>
<dbReference type="STRING" id="1231657.A0A1Y1Z6R9"/>
<feature type="region of interest" description="Disordered" evidence="1">
    <location>
        <begin position="1"/>
        <end position="45"/>
    </location>
</feature>
<feature type="domain" description="Spt20-like SEP" evidence="2">
    <location>
        <begin position="61"/>
        <end position="322"/>
    </location>
</feature>
<proteinExistence type="predicted"/>
<feature type="compositionally biased region" description="Polar residues" evidence="1">
    <location>
        <begin position="491"/>
        <end position="511"/>
    </location>
</feature>
<feature type="region of interest" description="Disordered" evidence="1">
    <location>
        <begin position="524"/>
        <end position="579"/>
    </location>
</feature>
<dbReference type="Proteomes" id="UP000193144">
    <property type="component" value="Unassembled WGS sequence"/>
</dbReference>
<protein>
    <submittedName>
        <fullName evidence="3">Spt20 family-domain-containing protein</fullName>
    </submittedName>
</protein>
<dbReference type="OrthoDB" id="1932706at2759"/>
<feature type="region of interest" description="Disordered" evidence="1">
    <location>
        <begin position="326"/>
        <end position="351"/>
    </location>
</feature>
<feature type="region of interest" description="Disordered" evidence="1">
    <location>
        <begin position="409"/>
        <end position="448"/>
    </location>
</feature>
<evidence type="ECO:0000256" key="1">
    <source>
        <dbReference type="SAM" id="MobiDB-lite"/>
    </source>
</evidence>
<feature type="compositionally biased region" description="Polar residues" evidence="1">
    <location>
        <begin position="328"/>
        <end position="337"/>
    </location>
</feature>
<feature type="compositionally biased region" description="Basic and acidic residues" evidence="1">
    <location>
        <begin position="409"/>
        <end position="421"/>
    </location>
</feature>
<organism evidence="3 4">
    <name type="scientific">Clohesyomyces aquaticus</name>
    <dbReference type="NCBI Taxonomy" id="1231657"/>
    <lineage>
        <taxon>Eukaryota</taxon>
        <taxon>Fungi</taxon>
        <taxon>Dikarya</taxon>
        <taxon>Ascomycota</taxon>
        <taxon>Pezizomycotina</taxon>
        <taxon>Dothideomycetes</taxon>
        <taxon>Pleosporomycetidae</taxon>
        <taxon>Pleosporales</taxon>
        <taxon>Lindgomycetaceae</taxon>
        <taxon>Clohesyomyces</taxon>
    </lineage>
</organism>
<feature type="region of interest" description="Disordered" evidence="1">
    <location>
        <begin position="933"/>
        <end position="965"/>
    </location>
</feature>
<reference evidence="3 4" key="1">
    <citation type="submission" date="2016-07" db="EMBL/GenBank/DDBJ databases">
        <title>Pervasive Adenine N6-methylation of Active Genes in Fungi.</title>
        <authorList>
            <consortium name="DOE Joint Genome Institute"/>
            <person name="Mondo S.J."/>
            <person name="Dannebaum R.O."/>
            <person name="Kuo R.C."/>
            <person name="Labutti K."/>
            <person name="Haridas S."/>
            <person name="Kuo A."/>
            <person name="Salamov A."/>
            <person name="Ahrendt S.R."/>
            <person name="Lipzen A."/>
            <person name="Sullivan W."/>
            <person name="Andreopoulos W.B."/>
            <person name="Clum A."/>
            <person name="Lindquist E."/>
            <person name="Daum C."/>
            <person name="Ramamoorthy G.K."/>
            <person name="Gryganskyi A."/>
            <person name="Culley D."/>
            <person name="Magnuson J.K."/>
            <person name="James T.Y."/>
            <person name="O'Malley M.A."/>
            <person name="Stajich J.E."/>
            <person name="Spatafora J.W."/>
            <person name="Visel A."/>
            <person name="Grigoriev I.V."/>
        </authorList>
    </citation>
    <scope>NUCLEOTIDE SEQUENCE [LARGE SCALE GENOMIC DNA]</scope>
    <source>
        <strain evidence="3 4">CBS 115471</strain>
    </source>
</reference>
<feature type="compositionally biased region" description="Low complexity" evidence="1">
    <location>
        <begin position="422"/>
        <end position="433"/>
    </location>
</feature>
<feature type="region of interest" description="Disordered" evidence="1">
    <location>
        <begin position="372"/>
        <end position="391"/>
    </location>
</feature>
<accession>A0A1Y1Z6R9</accession>